<organism evidence="2 3">
    <name type="scientific">Jeotgalibacillus malaysiensis</name>
    <dbReference type="NCBI Taxonomy" id="1508404"/>
    <lineage>
        <taxon>Bacteria</taxon>
        <taxon>Bacillati</taxon>
        <taxon>Bacillota</taxon>
        <taxon>Bacilli</taxon>
        <taxon>Bacillales</taxon>
        <taxon>Caryophanaceae</taxon>
        <taxon>Jeotgalibacillus</taxon>
    </lineage>
</organism>
<dbReference type="OrthoDB" id="2690199at2"/>
<evidence type="ECO:0000256" key="1">
    <source>
        <dbReference type="SAM" id="Phobius"/>
    </source>
</evidence>
<keyword evidence="1" id="KW-0472">Membrane</keyword>
<dbReference type="BioCyc" id="JESP1508404:G14D9-10856-MONOMER"/>
<dbReference type="GO" id="GO:0004190">
    <property type="term" value="F:aspartic-type endopeptidase activity"/>
    <property type="evidence" value="ECO:0007669"/>
    <property type="project" value="InterPro"/>
</dbReference>
<evidence type="ECO:0008006" key="4">
    <source>
        <dbReference type="Google" id="ProtNLM"/>
    </source>
</evidence>
<accession>A0A0B5AQW9</accession>
<dbReference type="Pfam" id="PF03419">
    <property type="entry name" value="Peptidase_U4"/>
    <property type="match status" value="1"/>
</dbReference>
<dbReference type="Proteomes" id="UP000031449">
    <property type="component" value="Chromosome"/>
</dbReference>
<sequence length="276" mass="30976">MTLYFEYLLLVNMCGGLLLLFAVSRCLKSVINIRLACIILFLYTLIECVAVRYLPQLSGFLAAVFILVISRFIGKSQMVLHAAIILLFIFSSGSMTLYTINLLNFRLFYCAALLIIFLTGHYILSVRAADWISFSSVQATFICDVKLQQGKASWLGKGYLDSGNALSAPFSGKPVMFADANVSSELLPEEVVDYLNGHSECPDHWKEKISFIPSKSVHSSCEILVGVECEKVEVRSNGETFVFENIPVVFSKEQYYVEQSCHCLLSPMQMLQCYQK</sequence>
<dbReference type="InterPro" id="IPR005081">
    <property type="entry name" value="SpoIIGA"/>
</dbReference>
<name>A0A0B5AQW9_9BACL</name>
<keyword evidence="1" id="KW-0812">Transmembrane</keyword>
<dbReference type="HOGENOM" id="CLU_1007534_0_0_9"/>
<feature type="transmembrane region" description="Helical" evidence="1">
    <location>
        <begin position="53"/>
        <end position="73"/>
    </location>
</feature>
<reference evidence="2 3" key="1">
    <citation type="submission" date="2014-08" db="EMBL/GenBank/DDBJ databases">
        <title>Complete genome of a marine bacteria Jeotgalibacillus malaysiensis.</title>
        <authorList>
            <person name="Yaakop A.S."/>
            <person name="Chan K.-G."/>
            <person name="Goh K.M."/>
        </authorList>
    </citation>
    <scope>NUCLEOTIDE SEQUENCE [LARGE SCALE GENOMIC DNA]</scope>
    <source>
        <strain evidence="2 3">D5</strain>
    </source>
</reference>
<feature type="transmembrane region" description="Helical" evidence="1">
    <location>
        <begin position="29"/>
        <end position="46"/>
    </location>
</feature>
<keyword evidence="1" id="KW-1133">Transmembrane helix</keyword>
<dbReference type="GO" id="GO:0006508">
    <property type="term" value="P:proteolysis"/>
    <property type="evidence" value="ECO:0007669"/>
    <property type="project" value="InterPro"/>
</dbReference>
<evidence type="ECO:0000313" key="2">
    <source>
        <dbReference type="EMBL" id="AJD90918.1"/>
    </source>
</evidence>
<keyword evidence="3" id="KW-1185">Reference proteome</keyword>
<gene>
    <name evidence="2" type="ORF">JMA_16010</name>
</gene>
<dbReference type="GO" id="GO:0030436">
    <property type="term" value="P:asexual sporulation"/>
    <property type="evidence" value="ECO:0007669"/>
    <property type="project" value="InterPro"/>
</dbReference>
<feature type="transmembrane region" description="Helical" evidence="1">
    <location>
        <begin position="79"/>
        <end position="100"/>
    </location>
</feature>
<protein>
    <recommendedName>
        <fullName evidence="4">Sporulation sigma-E factor-processing peptidase</fullName>
    </recommendedName>
</protein>
<feature type="transmembrane region" description="Helical" evidence="1">
    <location>
        <begin position="7"/>
        <end position="23"/>
    </location>
</feature>
<feature type="transmembrane region" description="Helical" evidence="1">
    <location>
        <begin position="107"/>
        <end position="124"/>
    </location>
</feature>
<proteinExistence type="predicted"/>
<dbReference type="EMBL" id="CP009416">
    <property type="protein sequence ID" value="AJD90918.1"/>
    <property type="molecule type" value="Genomic_DNA"/>
</dbReference>
<evidence type="ECO:0000313" key="3">
    <source>
        <dbReference type="Proteomes" id="UP000031449"/>
    </source>
</evidence>
<dbReference type="AlphaFoldDB" id="A0A0B5AQW9"/>
<dbReference type="STRING" id="1508404.JMA_16010"/>
<dbReference type="KEGG" id="jeo:JMA_16010"/>